<dbReference type="Proteomes" id="UP001145114">
    <property type="component" value="Unassembled WGS sequence"/>
</dbReference>
<accession>A0ACC1I2M7</accession>
<name>A0ACC1I2M7_9FUNG</name>
<dbReference type="EMBL" id="JAMZIH010000003">
    <property type="protein sequence ID" value="KAJ1680394.1"/>
    <property type="molecule type" value="Genomic_DNA"/>
</dbReference>
<keyword evidence="2" id="KW-1185">Reference proteome</keyword>
<gene>
    <name evidence="1" type="ORF">EV182_000115</name>
</gene>
<comment type="caution">
    <text evidence="1">The sequence shown here is derived from an EMBL/GenBank/DDBJ whole genome shotgun (WGS) entry which is preliminary data.</text>
</comment>
<proteinExistence type="predicted"/>
<organism evidence="1 2">
    <name type="scientific">Spiromyces aspiralis</name>
    <dbReference type="NCBI Taxonomy" id="68401"/>
    <lineage>
        <taxon>Eukaryota</taxon>
        <taxon>Fungi</taxon>
        <taxon>Fungi incertae sedis</taxon>
        <taxon>Zoopagomycota</taxon>
        <taxon>Kickxellomycotina</taxon>
        <taxon>Kickxellomycetes</taxon>
        <taxon>Kickxellales</taxon>
        <taxon>Kickxellaceae</taxon>
        <taxon>Spiromyces</taxon>
    </lineage>
</organism>
<protein>
    <submittedName>
        <fullName evidence="1">Uncharacterized protein</fullName>
    </submittedName>
</protein>
<evidence type="ECO:0000313" key="1">
    <source>
        <dbReference type="EMBL" id="KAJ1680394.1"/>
    </source>
</evidence>
<reference evidence="1" key="1">
    <citation type="submission" date="2022-06" db="EMBL/GenBank/DDBJ databases">
        <title>Phylogenomic reconstructions and comparative analyses of Kickxellomycotina fungi.</title>
        <authorList>
            <person name="Reynolds N.K."/>
            <person name="Stajich J.E."/>
            <person name="Barry K."/>
            <person name="Grigoriev I.V."/>
            <person name="Crous P."/>
            <person name="Smith M.E."/>
        </authorList>
    </citation>
    <scope>NUCLEOTIDE SEQUENCE</scope>
    <source>
        <strain evidence="1">RSA 2271</strain>
    </source>
</reference>
<evidence type="ECO:0000313" key="2">
    <source>
        <dbReference type="Proteomes" id="UP001145114"/>
    </source>
</evidence>
<sequence>MSQPNYKGHLVNQQNPGIRKPLLPAQHPRRILPYPVQVPHGPPSPYSLWATQKFVPIVPSDAPAIQDAQFSTGPTSSASATYLRRQQQQQQQQQQSMHNSHHIFTSSSPDRMTFSPSSLPQDYHSDPPLFTDHYRQQKYQDPQYPSRMSDHSPFLPGHPTLPSAVAAAAHEQSILGGYYYACSPVFLDPTGKPDIKGILSFLTPSSAAKHKETAAKSSPLEPAGDSASGGASIINDLELLLNGTTKLEPRHDGKPPFSYATLIAYAILTHHYGKMTLSEIYDWMMAHFPHFDPKKTGWRNSIRHNLSLNKIFVHVPRALKEPGKGSYWTLDLGVLRRVLNVSGRHKKALSRNIDHPPIHPISPAVPKPAATPSTTVASTSRVRSPAALLPTQPPLPPPQTSSSAFLSSAMMSTRPAEQPSMAAPLDAASAICLSTIGLNSPYTLPSTIPPAVPATAAALARESKPTLPSRLASPSLSLHNNNSAADLGDSLFGPGANVMSDEAITQFLLQRRPSSASPTLQTRKMPRLSISALRHQGLGKALGNPDSIPQPSQQQQLTDNRNFAAPEWNHPLTIEDLFIPRAIDTPEQQPQPQLGTPALVVPKTPTNHFGSSPLSAFAFETGYSHGGDSVLPSQAQDNTSHMHRAQTAHSAQATPIPSTFSGSFDFSHFLNSSMASATPTPSHANPGDIFGGTISSPIRRPSTSIPTITGIDLNTNLLGEPSGSKLQIPPFLN</sequence>